<dbReference type="AlphaFoldDB" id="A0A366AWT6"/>
<evidence type="ECO:0000313" key="1">
    <source>
        <dbReference type="EMBL" id="RBN49345.1"/>
    </source>
</evidence>
<dbReference type="EMBL" id="QNUX01000014">
    <property type="protein sequence ID" value="RBN49345.1"/>
    <property type="molecule type" value="Genomic_DNA"/>
</dbReference>
<dbReference type="OrthoDB" id="1275259at2"/>
<protein>
    <submittedName>
        <fullName evidence="1">Uncharacterized protein</fullName>
    </submittedName>
</protein>
<gene>
    <name evidence="1" type="ORF">DR980_13910</name>
</gene>
<dbReference type="RefSeq" id="WP_113637198.1">
    <property type="nucleotide sequence ID" value="NZ_QNUX01000014.1"/>
</dbReference>
<proteinExistence type="predicted"/>
<keyword evidence="2" id="KW-1185">Reference proteome</keyword>
<accession>A0A366AWT6</accession>
<sequence>MKFTNTLRLEFEHVFPEESQNEVIEYLKLISKETLLNIIGFANTYPQPNFDNFASNLDIRTDIINRVIYYCRKNNIKGKPQLVSRESSLKLAEIIFSNKEVLIVGNNNPNKIDSDEINLFKSFLVINKEVNGKQKLTSSENKESRESLAQMMIAMTFSASDLGIFEDSTFEFGKLVYCAIDRFEILIEFFNSDPEYQYLTDSICSYFKVESIDELRKHVKYLFSQLLILKTKNSYKFYVKNDDDESKLFLNTLISNKIDIDDDFTILKNYPLYKIDSEIYSIIDHFFVVDKFYKSVRFILKESFNKKNNLSDKDRTFFSFFNTKFSEDFLMKKVLDKIFNRPHYVKKYQNINKPHEPDYYIRDGKAVFIFENKDVLIRKDIKSSGDIDEILNVFKDKFLETKGKPIGIGQLVNSVFQIVENNFDYDNYVNTRKNFTIYPILLVNDRILEIPGINYILNKWFLKSIKEKLKEKYNSKFIKDLTIIDIDTLIFGTNYFRKKNNNFRHFIENHLKEIITVRRPGGETLEEVEESNNKNLMKQFSPISFRLSKDKFDTNLFIEKFKEIITDYPK</sequence>
<name>A0A366AWT6_9FLAO</name>
<evidence type="ECO:0000313" key="2">
    <source>
        <dbReference type="Proteomes" id="UP000253676"/>
    </source>
</evidence>
<dbReference type="Proteomes" id="UP000253676">
    <property type="component" value="Unassembled WGS sequence"/>
</dbReference>
<comment type="caution">
    <text evidence="1">The sequence shown here is derived from an EMBL/GenBank/DDBJ whole genome shotgun (WGS) entry which is preliminary data.</text>
</comment>
<organism evidence="1 2">
    <name type="scientific">Flavobacterium psychrolimnae</name>
    <dbReference type="NCBI Taxonomy" id="249351"/>
    <lineage>
        <taxon>Bacteria</taxon>
        <taxon>Pseudomonadati</taxon>
        <taxon>Bacteroidota</taxon>
        <taxon>Flavobacteriia</taxon>
        <taxon>Flavobacteriales</taxon>
        <taxon>Flavobacteriaceae</taxon>
        <taxon>Flavobacterium</taxon>
    </lineage>
</organism>
<reference evidence="1 2" key="1">
    <citation type="submission" date="2018-07" db="EMBL/GenBank/DDBJ databases">
        <title>Complete genome sequence of Flavobacterium psychrolimnae LMG 22018.</title>
        <authorList>
            <person name="Kim D.-U."/>
        </authorList>
    </citation>
    <scope>NUCLEOTIDE SEQUENCE [LARGE SCALE GENOMIC DNA]</scope>
    <source>
        <strain evidence="1 2">LMG 22018</strain>
    </source>
</reference>